<feature type="repeat" description="WD" evidence="3">
    <location>
        <begin position="352"/>
        <end position="393"/>
    </location>
</feature>
<dbReference type="InterPro" id="IPR022198">
    <property type="entry name" value="DUF3723"/>
</dbReference>
<proteinExistence type="predicted"/>
<protein>
    <submittedName>
        <fullName evidence="4">Uncharacterized protein</fullName>
    </submittedName>
</protein>
<dbReference type="InterPro" id="IPR015943">
    <property type="entry name" value="WD40/YVTN_repeat-like_dom_sf"/>
</dbReference>
<organism evidence="4 5">
    <name type="scientific">Parathielavia hyrcaniae</name>
    <dbReference type="NCBI Taxonomy" id="113614"/>
    <lineage>
        <taxon>Eukaryota</taxon>
        <taxon>Fungi</taxon>
        <taxon>Dikarya</taxon>
        <taxon>Ascomycota</taxon>
        <taxon>Pezizomycotina</taxon>
        <taxon>Sordariomycetes</taxon>
        <taxon>Sordariomycetidae</taxon>
        <taxon>Sordariales</taxon>
        <taxon>Chaetomiaceae</taxon>
        <taxon>Parathielavia</taxon>
    </lineage>
</organism>
<evidence type="ECO:0000256" key="3">
    <source>
        <dbReference type="PROSITE-ProRule" id="PRU00221"/>
    </source>
</evidence>
<dbReference type="PROSITE" id="PS50082">
    <property type="entry name" value="WD_REPEATS_2"/>
    <property type="match status" value="3"/>
</dbReference>
<dbReference type="InterPro" id="IPR001680">
    <property type="entry name" value="WD40_rpt"/>
</dbReference>
<dbReference type="InterPro" id="IPR020472">
    <property type="entry name" value="WD40_PAC1"/>
</dbReference>
<dbReference type="InterPro" id="IPR036322">
    <property type="entry name" value="WD40_repeat_dom_sf"/>
</dbReference>
<dbReference type="EMBL" id="MU863652">
    <property type="protein sequence ID" value="KAK4099086.1"/>
    <property type="molecule type" value="Genomic_DNA"/>
</dbReference>
<accession>A0AAN6SZU2</accession>
<dbReference type="PANTHER" id="PTHR19848">
    <property type="entry name" value="WD40 REPEAT PROTEIN"/>
    <property type="match status" value="1"/>
</dbReference>
<name>A0AAN6SZU2_9PEZI</name>
<dbReference type="SMART" id="SM00320">
    <property type="entry name" value="WD40"/>
    <property type="match status" value="3"/>
</dbReference>
<dbReference type="AlphaFoldDB" id="A0AAN6SZU2"/>
<evidence type="ECO:0000256" key="2">
    <source>
        <dbReference type="ARBA" id="ARBA00022737"/>
    </source>
</evidence>
<gene>
    <name evidence="4" type="ORF">N658DRAFT_173334</name>
</gene>
<keyword evidence="1 3" id="KW-0853">WD repeat</keyword>
<reference evidence="4" key="1">
    <citation type="journal article" date="2023" name="Mol. Phylogenet. Evol.">
        <title>Genome-scale phylogeny and comparative genomics of the fungal order Sordariales.</title>
        <authorList>
            <person name="Hensen N."/>
            <person name="Bonometti L."/>
            <person name="Westerberg I."/>
            <person name="Brannstrom I.O."/>
            <person name="Guillou S."/>
            <person name="Cros-Aarteil S."/>
            <person name="Calhoun S."/>
            <person name="Haridas S."/>
            <person name="Kuo A."/>
            <person name="Mondo S."/>
            <person name="Pangilinan J."/>
            <person name="Riley R."/>
            <person name="LaButti K."/>
            <person name="Andreopoulos B."/>
            <person name="Lipzen A."/>
            <person name="Chen C."/>
            <person name="Yan M."/>
            <person name="Daum C."/>
            <person name="Ng V."/>
            <person name="Clum A."/>
            <person name="Steindorff A."/>
            <person name="Ohm R.A."/>
            <person name="Martin F."/>
            <person name="Silar P."/>
            <person name="Natvig D.O."/>
            <person name="Lalanne C."/>
            <person name="Gautier V."/>
            <person name="Ament-Velasquez S.L."/>
            <person name="Kruys A."/>
            <person name="Hutchinson M.I."/>
            <person name="Powell A.J."/>
            <person name="Barry K."/>
            <person name="Miller A.N."/>
            <person name="Grigoriev I.V."/>
            <person name="Debuchy R."/>
            <person name="Gladieux P."/>
            <person name="Hiltunen Thoren M."/>
            <person name="Johannesson H."/>
        </authorList>
    </citation>
    <scope>NUCLEOTIDE SEQUENCE</scope>
    <source>
        <strain evidence="4">CBS 757.83</strain>
    </source>
</reference>
<comment type="caution">
    <text evidence="4">The sequence shown here is derived from an EMBL/GenBank/DDBJ whole genome shotgun (WGS) entry which is preliminary data.</text>
</comment>
<dbReference type="Pfam" id="PF00400">
    <property type="entry name" value="WD40"/>
    <property type="match status" value="2"/>
</dbReference>
<keyword evidence="5" id="KW-1185">Reference proteome</keyword>
<dbReference type="Pfam" id="PF12520">
    <property type="entry name" value="DUF3723"/>
    <property type="match status" value="1"/>
</dbReference>
<evidence type="ECO:0000256" key="1">
    <source>
        <dbReference type="ARBA" id="ARBA00022574"/>
    </source>
</evidence>
<dbReference type="CDD" id="cd00200">
    <property type="entry name" value="WD40"/>
    <property type="match status" value="1"/>
</dbReference>
<feature type="repeat" description="WD" evidence="3">
    <location>
        <begin position="439"/>
        <end position="480"/>
    </location>
</feature>
<dbReference type="PANTHER" id="PTHR19848:SF8">
    <property type="entry name" value="F-BOX AND WD REPEAT DOMAIN CONTAINING 7"/>
    <property type="match status" value="1"/>
</dbReference>
<dbReference type="Gene3D" id="2.130.10.10">
    <property type="entry name" value="YVTN repeat-like/Quinoprotein amine dehydrogenase"/>
    <property type="match status" value="2"/>
</dbReference>
<dbReference type="SUPFAM" id="SSF50978">
    <property type="entry name" value="WD40 repeat-like"/>
    <property type="match status" value="1"/>
</dbReference>
<reference evidence="4" key="2">
    <citation type="submission" date="2023-05" db="EMBL/GenBank/DDBJ databases">
        <authorList>
            <consortium name="Lawrence Berkeley National Laboratory"/>
            <person name="Steindorff A."/>
            <person name="Hensen N."/>
            <person name="Bonometti L."/>
            <person name="Westerberg I."/>
            <person name="Brannstrom I.O."/>
            <person name="Guillou S."/>
            <person name="Cros-Aarteil S."/>
            <person name="Calhoun S."/>
            <person name="Haridas S."/>
            <person name="Kuo A."/>
            <person name="Mondo S."/>
            <person name="Pangilinan J."/>
            <person name="Riley R."/>
            <person name="Labutti K."/>
            <person name="Andreopoulos B."/>
            <person name="Lipzen A."/>
            <person name="Chen C."/>
            <person name="Yanf M."/>
            <person name="Daum C."/>
            <person name="Ng V."/>
            <person name="Clum A."/>
            <person name="Ohm R."/>
            <person name="Martin F."/>
            <person name="Silar P."/>
            <person name="Natvig D."/>
            <person name="Lalanne C."/>
            <person name="Gautier V."/>
            <person name="Ament-Velasquez S.L."/>
            <person name="Kruys A."/>
            <person name="Hutchinson M.I."/>
            <person name="Powell A.J."/>
            <person name="Barry K."/>
            <person name="Miller A.N."/>
            <person name="Grigoriev I.V."/>
            <person name="Debuchy R."/>
            <person name="Gladieux P."/>
            <person name="Thoren M.H."/>
            <person name="Johannesson H."/>
        </authorList>
    </citation>
    <scope>NUCLEOTIDE SEQUENCE</scope>
    <source>
        <strain evidence="4">CBS 757.83</strain>
    </source>
</reference>
<sequence length="532" mass="59160">MSLGTVRVPLDSLEFPHRRQISFRVREGLGRVFKNLSKAGATEVRIPCTVEEGKFGQILARLGLSADQLRGTRGKGQKDLPLLTGVRLSCLYGDYLVAAAKGNKETSLIVHLFSTVLDPLLELISAFSHEPQQSDGELYQKIVESYRRDEVTYALCMGSLTGPKERNMKMLLRPKNLPMVEALNSLFDIPAMMEQLRLGNIHKWLALHIDEQIINYLNHISVVWKEEICQGKKTIMQSLDIDSIRIVQFRMPTVCSGDADTIKRLFDNGTLFPRVTDSSDRDMLRRNVLSLDMVIPSFETFQENMHYVGLAAKILIRHVVDELPLCKSSRKRSPTIFEVLSGSWTAPEVVQVEANDGKMAEMTWSHDATRLASASYDNTVKIWDPATGQCVSTLEGHRGAVLSVAWSHDATRLASASHDNTVKIWDPATGQCVSTLEGLEGHSSSVDSVTWSHDATRLASASYDNTVKIWDPATGQCVSTLEGHRGDLQFHESNSNLLHTNRGTFACKGPQSLQSSALLLMIVYHQLLLDTA</sequence>
<dbReference type="Proteomes" id="UP001305647">
    <property type="component" value="Unassembled WGS sequence"/>
</dbReference>
<evidence type="ECO:0000313" key="5">
    <source>
        <dbReference type="Proteomes" id="UP001305647"/>
    </source>
</evidence>
<keyword evidence="2" id="KW-0677">Repeat</keyword>
<dbReference type="PROSITE" id="PS50294">
    <property type="entry name" value="WD_REPEATS_REGION"/>
    <property type="match status" value="3"/>
</dbReference>
<evidence type="ECO:0000313" key="4">
    <source>
        <dbReference type="EMBL" id="KAK4099086.1"/>
    </source>
</evidence>
<feature type="repeat" description="WD" evidence="3">
    <location>
        <begin position="394"/>
        <end position="435"/>
    </location>
</feature>
<dbReference type="PRINTS" id="PR00320">
    <property type="entry name" value="GPROTEINBRPT"/>
</dbReference>